<proteinExistence type="predicted"/>
<evidence type="ECO:0000259" key="1">
    <source>
        <dbReference type="PROSITE" id="PS50846"/>
    </source>
</evidence>
<dbReference type="InterPro" id="IPR036163">
    <property type="entry name" value="HMA_dom_sf"/>
</dbReference>
<dbReference type="EMBL" id="WNCL01000011">
    <property type="protein sequence ID" value="MTU42983.1"/>
    <property type="molecule type" value="Genomic_DNA"/>
</dbReference>
<reference evidence="2 3" key="1">
    <citation type="journal article" date="2019" name="Nat. Med.">
        <title>A library of human gut bacterial isolates paired with longitudinal multiomics data enables mechanistic microbiome research.</title>
        <authorList>
            <person name="Poyet M."/>
            <person name="Groussin M."/>
            <person name="Gibbons S.M."/>
            <person name="Avila-Pacheco J."/>
            <person name="Jiang X."/>
            <person name="Kearney S.M."/>
            <person name="Perrotta A.R."/>
            <person name="Berdy B."/>
            <person name="Zhao S."/>
            <person name="Lieberman T.D."/>
            <person name="Swanson P.K."/>
            <person name="Smith M."/>
            <person name="Roesemann S."/>
            <person name="Alexander J.E."/>
            <person name="Rich S.A."/>
            <person name="Livny J."/>
            <person name="Vlamakis H."/>
            <person name="Clish C."/>
            <person name="Bullock K."/>
            <person name="Deik A."/>
            <person name="Scott J."/>
            <person name="Pierce K.A."/>
            <person name="Xavier R.J."/>
            <person name="Alm E.J."/>
        </authorList>
    </citation>
    <scope>NUCLEOTIDE SEQUENCE [LARGE SCALE GENOMIC DNA]</scope>
    <source>
        <strain evidence="2 3">BIOML-A2</strain>
    </source>
</reference>
<feature type="domain" description="HMA" evidence="1">
    <location>
        <begin position="2"/>
        <end position="67"/>
    </location>
</feature>
<dbReference type="CDD" id="cd00371">
    <property type="entry name" value="HMA"/>
    <property type="match status" value="1"/>
</dbReference>
<organism evidence="2 3">
    <name type="scientific">Parasutterella excrementihominis</name>
    <dbReference type="NCBI Taxonomy" id="487175"/>
    <lineage>
        <taxon>Bacteria</taxon>
        <taxon>Pseudomonadati</taxon>
        <taxon>Pseudomonadota</taxon>
        <taxon>Betaproteobacteria</taxon>
        <taxon>Burkholderiales</taxon>
        <taxon>Sutterellaceae</taxon>
        <taxon>Parasutterella</taxon>
    </lineage>
</organism>
<sequence length="91" mass="9913">MYKTIVVVDGMHCSMCESQVKSLVMKILPDAKLSASHRKGTLTVEGSFIPSGNLLRKALKDGGYEVKDISTEKVEKKPGLFSSLFHALKSA</sequence>
<accession>A0A6I3S033</accession>
<dbReference type="RefSeq" id="WP_149879794.1">
    <property type="nucleotide sequence ID" value="NZ_JAXXAX010000069.1"/>
</dbReference>
<dbReference type="InterPro" id="IPR006121">
    <property type="entry name" value="HMA_dom"/>
</dbReference>
<protein>
    <submittedName>
        <fullName evidence="2">Heavy-metal-associated domain-containing protein</fullName>
    </submittedName>
</protein>
<gene>
    <name evidence="2" type="ORF">GMD42_04985</name>
</gene>
<dbReference type="PROSITE" id="PS50846">
    <property type="entry name" value="HMA_2"/>
    <property type="match status" value="1"/>
</dbReference>
<evidence type="ECO:0000313" key="3">
    <source>
        <dbReference type="Proteomes" id="UP000462362"/>
    </source>
</evidence>
<comment type="caution">
    <text evidence="2">The sequence shown here is derived from an EMBL/GenBank/DDBJ whole genome shotgun (WGS) entry which is preliminary data.</text>
</comment>
<name>A0A6I3S033_9BURK</name>
<dbReference type="AlphaFoldDB" id="A0A6I3S033"/>
<dbReference type="Gene3D" id="3.30.70.100">
    <property type="match status" value="1"/>
</dbReference>
<evidence type="ECO:0000313" key="2">
    <source>
        <dbReference type="EMBL" id="MTU42983.1"/>
    </source>
</evidence>
<dbReference type="Proteomes" id="UP000462362">
    <property type="component" value="Unassembled WGS sequence"/>
</dbReference>
<dbReference type="SUPFAM" id="SSF55008">
    <property type="entry name" value="HMA, heavy metal-associated domain"/>
    <property type="match status" value="1"/>
</dbReference>
<dbReference type="GO" id="GO:0046872">
    <property type="term" value="F:metal ion binding"/>
    <property type="evidence" value="ECO:0007669"/>
    <property type="project" value="InterPro"/>
</dbReference>